<evidence type="ECO:0000256" key="2">
    <source>
        <dbReference type="ARBA" id="ARBA00006171"/>
    </source>
</evidence>
<keyword evidence="12" id="KW-1185">Reference proteome</keyword>
<dbReference type="PANTHER" id="PTHR46193:SF18">
    <property type="entry name" value="HEXITOL PHOSPHATASE B"/>
    <property type="match status" value="1"/>
</dbReference>
<evidence type="ECO:0000256" key="7">
    <source>
        <dbReference type="ARBA" id="ARBA00023277"/>
    </source>
</evidence>
<protein>
    <recommendedName>
        <fullName evidence="10">Beta-phosphoglucomutase</fullName>
        <ecNumber evidence="9">5.4.2.6</ecNumber>
    </recommendedName>
</protein>
<keyword evidence="7" id="KW-0119">Carbohydrate metabolism</keyword>
<dbReference type="Gene3D" id="3.40.50.1000">
    <property type="entry name" value="HAD superfamily/HAD-like"/>
    <property type="match status" value="1"/>
</dbReference>
<dbReference type="InterPro" id="IPR023198">
    <property type="entry name" value="PGP-like_dom2"/>
</dbReference>
<keyword evidence="4" id="KW-0479">Metal-binding</keyword>
<proteinExistence type="inferred from homology"/>
<dbReference type="InterPro" id="IPR006439">
    <property type="entry name" value="HAD-SF_hydro_IA"/>
</dbReference>
<dbReference type="InterPro" id="IPR010972">
    <property type="entry name" value="Beta-PGM"/>
</dbReference>
<dbReference type="InterPro" id="IPR010976">
    <property type="entry name" value="B-phosphoglucomutase_hydrolase"/>
</dbReference>
<dbReference type="NCBIfam" id="TIGR01990">
    <property type="entry name" value="bPGM"/>
    <property type="match status" value="1"/>
</dbReference>
<dbReference type="Gene3D" id="1.10.150.240">
    <property type="entry name" value="Putative phosphatase, domain 2"/>
    <property type="match status" value="1"/>
</dbReference>
<evidence type="ECO:0000256" key="6">
    <source>
        <dbReference type="ARBA" id="ARBA00023235"/>
    </source>
</evidence>
<dbReference type="NCBIfam" id="TIGR01509">
    <property type="entry name" value="HAD-SF-IA-v3"/>
    <property type="match status" value="1"/>
</dbReference>
<organism evidence="11 12">
    <name type="scientific">Romboutsia faecis</name>
    <dbReference type="NCBI Taxonomy" id="2764597"/>
    <lineage>
        <taxon>Bacteria</taxon>
        <taxon>Bacillati</taxon>
        <taxon>Bacillota</taxon>
        <taxon>Clostridia</taxon>
        <taxon>Peptostreptococcales</taxon>
        <taxon>Peptostreptococcaceae</taxon>
        <taxon>Romboutsia</taxon>
    </lineage>
</organism>
<accession>A0ABR7JQX3</accession>
<dbReference type="Pfam" id="PF00702">
    <property type="entry name" value="Hydrolase"/>
    <property type="match status" value="1"/>
</dbReference>
<dbReference type="SFLD" id="SFLDS00003">
    <property type="entry name" value="Haloacid_Dehalogenase"/>
    <property type="match status" value="1"/>
</dbReference>
<dbReference type="SUPFAM" id="SSF56784">
    <property type="entry name" value="HAD-like"/>
    <property type="match status" value="1"/>
</dbReference>
<dbReference type="InterPro" id="IPR023214">
    <property type="entry name" value="HAD_sf"/>
</dbReference>
<evidence type="ECO:0000256" key="4">
    <source>
        <dbReference type="ARBA" id="ARBA00022723"/>
    </source>
</evidence>
<dbReference type="PANTHER" id="PTHR46193">
    <property type="entry name" value="6-PHOSPHOGLUCONATE PHOSPHATASE"/>
    <property type="match status" value="1"/>
</dbReference>
<dbReference type="InterPro" id="IPR051600">
    <property type="entry name" value="Beta-PGM-like"/>
</dbReference>
<gene>
    <name evidence="11" type="primary">pgmB</name>
    <name evidence="11" type="ORF">H8923_11120</name>
</gene>
<evidence type="ECO:0000313" key="12">
    <source>
        <dbReference type="Proteomes" id="UP000609849"/>
    </source>
</evidence>
<comment type="similarity">
    <text evidence="2">Belongs to the HAD-like hydrolase superfamily. CbbY/CbbZ/Gph/YieH family.</text>
</comment>
<dbReference type="SFLD" id="SFLDG01135">
    <property type="entry name" value="C1.5.6:_HAD__Beta-PGM__Phospha"/>
    <property type="match status" value="1"/>
</dbReference>
<evidence type="ECO:0000256" key="10">
    <source>
        <dbReference type="ARBA" id="ARBA00044991"/>
    </source>
</evidence>
<keyword evidence="6 11" id="KW-0413">Isomerase</keyword>
<name>A0ABR7JQX3_9FIRM</name>
<keyword evidence="5" id="KW-0460">Magnesium</keyword>
<dbReference type="NCBIfam" id="TIGR02009">
    <property type="entry name" value="PGMB-YQAB-SF"/>
    <property type="match status" value="1"/>
</dbReference>
<dbReference type="GO" id="GO:0008801">
    <property type="term" value="F:beta-phosphoglucomutase activity"/>
    <property type="evidence" value="ECO:0007669"/>
    <property type="project" value="UniProtKB-EC"/>
</dbReference>
<dbReference type="RefSeq" id="WP_153924962.1">
    <property type="nucleotide sequence ID" value="NZ_JACRWE010000004.1"/>
</dbReference>
<dbReference type="CDD" id="cd02598">
    <property type="entry name" value="HAD_BPGM"/>
    <property type="match status" value="1"/>
</dbReference>
<dbReference type="EC" id="5.4.2.6" evidence="9"/>
<evidence type="ECO:0000256" key="9">
    <source>
        <dbReference type="ARBA" id="ARBA00044968"/>
    </source>
</evidence>
<comment type="cofactor">
    <cofactor evidence="1">
        <name>Mg(2+)</name>
        <dbReference type="ChEBI" id="CHEBI:18420"/>
    </cofactor>
</comment>
<comment type="catalytic activity">
    <reaction evidence="8">
        <text>beta-D-glucose 1-phosphate = beta-D-glucose 6-phosphate</text>
        <dbReference type="Rhea" id="RHEA:20113"/>
        <dbReference type="ChEBI" id="CHEBI:57684"/>
        <dbReference type="ChEBI" id="CHEBI:58247"/>
        <dbReference type="EC" id="5.4.2.6"/>
    </reaction>
</comment>
<reference evidence="11 12" key="1">
    <citation type="submission" date="2020-08" db="EMBL/GenBank/DDBJ databases">
        <authorList>
            <person name="Liu C."/>
            <person name="Sun Q."/>
        </authorList>
    </citation>
    <scope>NUCLEOTIDE SEQUENCE [LARGE SCALE GENOMIC DNA]</scope>
    <source>
        <strain evidence="11 12">NSJ-18</strain>
    </source>
</reference>
<sequence>MIEAFIFDLDGVITDTAYYHYLAWKKLGEKIGIEIDEEFNESLKGISRIESLERMLKFGDKENQFTQEERIQLATEKNEHYKELIKRITPKDILPGIIDLLEEAKNNKIKIGLASASKNAIPVLNSLGVIGYFDFIADASECKNSKPAPDIFLMAAKGLNVNPKYCIGFEDASAGVDAINSARMYSIGIGDRDTLCKAKFVVKSTEELDFNLIISKYNKSEKEYSL</sequence>
<dbReference type="Proteomes" id="UP000609849">
    <property type="component" value="Unassembled WGS sequence"/>
</dbReference>
<evidence type="ECO:0000313" key="11">
    <source>
        <dbReference type="EMBL" id="MBC5997316.1"/>
    </source>
</evidence>
<evidence type="ECO:0000256" key="5">
    <source>
        <dbReference type="ARBA" id="ARBA00022842"/>
    </source>
</evidence>
<evidence type="ECO:0000256" key="1">
    <source>
        <dbReference type="ARBA" id="ARBA00001946"/>
    </source>
</evidence>
<comment type="caution">
    <text evidence="11">The sequence shown here is derived from an EMBL/GenBank/DDBJ whole genome shotgun (WGS) entry which is preliminary data.</text>
</comment>
<dbReference type="EMBL" id="JACRWE010000004">
    <property type="protein sequence ID" value="MBC5997316.1"/>
    <property type="molecule type" value="Genomic_DNA"/>
</dbReference>
<dbReference type="InterPro" id="IPR036412">
    <property type="entry name" value="HAD-like_sf"/>
</dbReference>
<evidence type="ECO:0000256" key="8">
    <source>
        <dbReference type="ARBA" id="ARBA00044926"/>
    </source>
</evidence>
<dbReference type="SFLD" id="SFLDG01129">
    <property type="entry name" value="C1.5:_HAD__Beta-PGM__Phosphata"/>
    <property type="match status" value="1"/>
</dbReference>
<evidence type="ECO:0000256" key="3">
    <source>
        <dbReference type="ARBA" id="ARBA00022553"/>
    </source>
</evidence>
<keyword evidence="3" id="KW-0597">Phosphoprotein</keyword>
<dbReference type="SFLD" id="SFLDF00046">
    <property type="entry name" value="beta-phosphoglucomutase"/>
    <property type="match status" value="1"/>
</dbReference>